<feature type="binding site" evidence="3">
    <location>
        <position position="136"/>
    </location>
    <ligand>
        <name>a divalent metal cation</name>
        <dbReference type="ChEBI" id="CHEBI:60240"/>
    </ligand>
</feature>
<dbReference type="InterPro" id="IPR013658">
    <property type="entry name" value="SGL"/>
</dbReference>
<dbReference type="Proteomes" id="UP000198290">
    <property type="component" value="Chromosome"/>
</dbReference>
<dbReference type="InterPro" id="IPR011042">
    <property type="entry name" value="6-blade_b-propeller_TolB-like"/>
</dbReference>
<feature type="active site" description="Proton donor/acceptor" evidence="2">
    <location>
        <position position="188"/>
    </location>
</feature>
<dbReference type="GO" id="GO:0050021">
    <property type="term" value="F:L-arabinonolactonase activity"/>
    <property type="evidence" value="ECO:0007669"/>
    <property type="project" value="UniProtKB-EC"/>
</dbReference>
<feature type="binding site" evidence="3">
    <location>
        <position position="188"/>
    </location>
    <ligand>
        <name>a divalent metal cation</name>
        <dbReference type="ChEBI" id="CHEBI:60240"/>
    </ligand>
</feature>
<feature type="binding site" evidence="3">
    <location>
        <position position="87"/>
    </location>
    <ligand>
        <name>substrate</name>
    </ligand>
</feature>
<keyword evidence="3" id="KW-0479">Metal-binding</keyword>
<evidence type="ECO:0000256" key="2">
    <source>
        <dbReference type="PIRSR" id="PIRSR605511-1"/>
    </source>
</evidence>
<dbReference type="GO" id="GO:0019853">
    <property type="term" value="P:L-ascorbic acid biosynthetic process"/>
    <property type="evidence" value="ECO:0007669"/>
    <property type="project" value="TreeGrafter"/>
</dbReference>
<dbReference type="KEGG" id="amah:DLM_3587"/>
<dbReference type="Gene3D" id="2.120.10.30">
    <property type="entry name" value="TolB, C-terminal domain"/>
    <property type="match status" value="1"/>
</dbReference>
<feature type="domain" description="SMP-30/Gluconolactonase/LRE-like region" evidence="4">
    <location>
        <begin position="1"/>
        <end position="247"/>
    </location>
</feature>
<evidence type="ECO:0000259" key="4">
    <source>
        <dbReference type="Pfam" id="PF08450"/>
    </source>
</evidence>
<keyword evidence="6" id="KW-1185">Reference proteome</keyword>
<proteinExistence type="inferred from homology"/>
<evidence type="ECO:0000313" key="6">
    <source>
        <dbReference type="Proteomes" id="UP000198290"/>
    </source>
</evidence>
<protein>
    <submittedName>
        <fullName evidence="5">L-arabinolactonase</fullName>
        <ecNumber evidence="5">3.1.1.15</ecNumber>
    </submittedName>
</protein>
<dbReference type="PANTHER" id="PTHR10907">
    <property type="entry name" value="REGUCALCIN"/>
    <property type="match status" value="1"/>
</dbReference>
<keyword evidence="3" id="KW-0862">Zinc</keyword>
<dbReference type="EMBL" id="AP018823">
    <property type="protein sequence ID" value="BBF87173.1"/>
    <property type="molecule type" value="Genomic_DNA"/>
</dbReference>
<sequence>MGEGILWDEQQEKLWWVDIQQCMLWNHHPASQQEQHWVLPQRVCSFAMTATPGVFILGLAKQLVRFDSRNGALTLLAEVEAGLHSTRINDGRVDRAGNFVFGTMNEHGPEAIGHFYRFTTSGQLQRLALPAVTVANSIAFSPDGKTMYCCDTPTRRILMCDYDADSGAVDRLRLFAQLDHTQTSGYPDGSCVDAAGCLWNAEWGGRCITCYTPDGQLRQRVLLPVTQATCLTFAGPDLDTLYVSSAHIGLSEQQRANDANAGAVLQLTLPGLRGLREARYGAAGASTC</sequence>
<dbReference type="AlphaFoldDB" id="A0A3G9GK02"/>
<organism evidence="5 6">
    <name type="scientific">Aquitalea magnusonii</name>
    <dbReference type="NCBI Taxonomy" id="332411"/>
    <lineage>
        <taxon>Bacteria</taxon>
        <taxon>Pseudomonadati</taxon>
        <taxon>Pseudomonadota</taxon>
        <taxon>Betaproteobacteria</taxon>
        <taxon>Neisseriales</taxon>
        <taxon>Chromobacteriaceae</taxon>
        <taxon>Aquitalea</taxon>
    </lineage>
</organism>
<dbReference type="SUPFAM" id="SSF63829">
    <property type="entry name" value="Calcium-dependent phosphotriesterase"/>
    <property type="match status" value="1"/>
</dbReference>
<dbReference type="GO" id="GO:0005509">
    <property type="term" value="F:calcium ion binding"/>
    <property type="evidence" value="ECO:0007669"/>
    <property type="project" value="TreeGrafter"/>
</dbReference>
<evidence type="ECO:0000256" key="1">
    <source>
        <dbReference type="ARBA" id="ARBA00008853"/>
    </source>
</evidence>
<dbReference type="GO" id="GO:0004341">
    <property type="term" value="F:gluconolactonase activity"/>
    <property type="evidence" value="ECO:0007669"/>
    <property type="project" value="TreeGrafter"/>
</dbReference>
<comment type="similarity">
    <text evidence="1">Belongs to the SMP-30/CGR1 family.</text>
</comment>
<dbReference type="InterPro" id="IPR005511">
    <property type="entry name" value="SMP-30"/>
</dbReference>
<dbReference type="PANTHER" id="PTHR10907:SF47">
    <property type="entry name" value="REGUCALCIN"/>
    <property type="match status" value="1"/>
</dbReference>
<comment type="cofactor">
    <cofactor evidence="3">
        <name>Zn(2+)</name>
        <dbReference type="ChEBI" id="CHEBI:29105"/>
    </cofactor>
    <text evidence="3">Binds 1 divalent metal cation per subunit.</text>
</comment>
<dbReference type="PRINTS" id="PR01790">
    <property type="entry name" value="SMP30FAMILY"/>
</dbReference>
<name>A0A3G9GK02_9NEIS</name>
<evidence type="ECO:0000256" key="3">
    <source>
        <dbReference type="PIRSR" id="PIRSR605511-2"/>
    </source>
</evidence>
<feature type="binding site" evidence="3">
    <location>
        <position position="89"/>
    </location>
    <ligand>
        <name>substrate</name>
    </ligand>
</feature>
<keyword evidence="5" id="KW-0378">Hydrolase</keyword>
<reference evidence="6" key="1">
    <citation type="journal article" date="2017" name="Biotechnol. Biofuels">
        <title>Evaluation of environmental bacterial communities as a factor affecting the growth of duckweed Lemna minor.</title>
        <authorList>
            <person name="Ishizawa H."/>
            <person name="Kuroda M."/>
            <person name="Morikawa M."/>
            <person name="Ike M."/>
        </authorList>
    </citation>
    <scope>NUCLEOTIDE SEQUENCE [LARGE SCALE GENOMIC DNA]</scope>
    <source>
        <strain evidence="6">H3</strain>
    </source>
</reference>
<accession>A0A3G9GK02</accession>
<dbReference type="Pfam" id="PF08450">
    <property type="entry name" value="SGL"/>
    <property type="match status" value="1"/>
</dbReference>
<reference evidence="6" key="3">
    <citation type="journal article" date="2017" name="Plant Physiol. Biochem.">
        <title>Differential oxidative and antioxidative response of duckweed Lemna minor toward plant growth promoting/inhibiting bacteria.</title>
        <authorList>
            <person name="Ishizawa H."/>
            <person name="Kuroda M."/>
            <person name="Morikawa M."/>
            <person name="Ike M."/>
        </authorList>
    </citation>
    <scope>NUCLEOTIDE SEQUENCE [LARGE SCALE GENOMIC DNA]</scope>
    <source>
        <strain evidence="6">H3</strain>
    </source>
</reference>
<feature type="binding site" evidence="3">
    <location>
        <position position="3"/>
    </location>
    <ligand>
        <name>a divalent metal cation</name>
        <dbReference type="ChEBI" id="CHEBI:60240"/>
    </ligand>
</feature>
<reference evidence="5 6" key="2">
    <citation type="journal article" date="2017" name="Genome Announc.">
        <title>Draft genome sequence of Aquitalea magnusonii strain H3, a plant growth-promoting bacterium of duckweed Lemna minor.</title>
        <authorList>
            <person name="Ishizawa H."/>
            <person name="Kuroda M."/>
            <person name="Ike M."/>
        </authorList>
    </citation>
    <scope>NUCLEOTIDE SEQUENCE [LARGE SCALE GENOMIC DNA]</scope>
    <source>
        <strain evidence="5 6">H3</strain>
    </source>
</reference>
<evidence type="ECO:0000313" key="5">
    <source>
        <dbReference type="EMBL" id="BBF87173.1"/>
    </source>
</evidence>
<gene>
    <name evidence="5" type="ORF">DLM_3587</name>
</gene>
<dbReference type="EC" id="3.1.1.15" evidence="5"/>